<evidence type="ECO:0000313" key="1">
    <source>
        <dbReference type="EMBL" id="KAF0293014.1"/>
    </source>
</evidence>
<proteinExistence type="predicted"/>
<protein>
    <submittedName>
        <fullName evidence="1">Uncharacterized protein</fullName>
    </submittedName>
</protein>
<dbReference type="EMBL" id="VIIS01001778">
    <property type="protein sequence ID" value="KAF0293014.1"/>
    <property type="molecule type" value="Genomic_DNA"/>
</dbReference>
<dbReference type="Proteomes" id="UP000440578">
    <property type="component" value="Unassembled WGS sequence"/>
</dbReference>
<evidence type="ECO:0000313" key="2">
    <source>
        <dbReference type="Proteomes" id="UP000440578"/>
    </source>
</evidence>
<reference evidence="1 2" key="1">
    <citation type="submission" date="2019-07" db="EMBL/GenBank/DDBJ databases">
        <title>Draft genome assembly of a fouling barnacle, Amphibalanus amphitrite (Darwin, 1854): The first reference genome for Thecostraca.</title>
        <authorList>
            <person name="Kim W."/>
        </authorList>
    </citation>
    <scope>NUCLEOTIDE SEQUENCE [LARGE SCALE GENOMIC DNA]</scope>
    <source>
        <strain evidence="1">SNU_AA5</strain>
        <tissue evidence="1">Soma without cirri and trophi</tissue>
    </source>
</reference>
<organism evidence="1 2">
    <name type="scientific">Amphibalanus amphitrite</name>
    <name type="common">Striped barnacle</name>
    <name type="synonym">Balanus amphitrite</name>
    <dbReference type="NCBI Taxonomy" id="1232801"/>
    <lineage>
        <taxon>Eukaryota</taxon>
        <taxon>Metazoa</taxon>
        <taxon>Ecdysozoa</taxon>
        <taxon>Arthropoda</taxon>
        <taxon>Crustacea</taxon>
        <taxon>Multicrustacea</taxon>
        <taxon>Cirripedia</taxon>
        <taxon>Thoracica</taxon>
        <taxon>Thoracicalcarea</taxon>
        <taxon>Balanomorpha</taxon>
        <taxon>Balanoidea</taxon>
        <taxon>Balanidae</taxon>
        <taxon>Amphibalaninae</taxon>
        <taxon>Amphibalanus</taxon>
    </lineage>
</organism>
<sequence>MLRKQAMQQQFRQRLGLIVDYPIPGGQGNTNDGNTSRRAFEVPQVFAEITGVSQDLIERLAVILTAINSTRKEIDPDKFGQYALETARLYVELYNCDRCLCRRNHEDWRNDCTPRLAHDRTSALMFLPDSF</sequence>
<gene>
    <name evidence="1" type="ORF">FJT64_009059</name>
</gene>
<name>A0A6A4VN57_AMPAM</name>
<accession>A0A6A4VN57</accession>
<comment type="caution">
    <text evidence="1">The sequence shown here is derived from an EMBL/GenBank/DDBJ whole genome shotgun (WGS) entry which is preliminary data.</text>
</comment>
<dbReference type="AlphaFoldDB" id="A0A6A4VN57"/>
<keyword evidence="2" id="KW-1185">Reference proteome</keyword>